<proteinExistence type="predicted"/>
<keyword evidence="1" id="KW-1133">Transmembrane helix</keyword>
<dbReference type="Proteomes" id="UP000523863">
    <property type="component" value="Unassembled WGS sequence"/>
</dbReference>
<name>A0A7W8YD06_9MICC</name>
<protein>
    <submittedName>
        <fullName evidence="2">Drug/metabolite transporter (DMT)-like permease</fullName>
    </submittedName>
</protein>
<organism evidence="2 3">
    <name type="scientific">Neomicrococcus lactis</name>
    <dbReference type="NCBI Taxonomy" id="732241"/>
    <lineage>
        <taxon>Bacteria</taxon>
        <taxon>Bacillati</taxon>
        <taxon>Actinomycetota</taxon>
        <taxon>Actinomycetes</taxon>
        <taxon>Micrococcales</taxon>
        <taxon>Micrococcaceae</taxon>
        <taxon>Neomicrococcus</taxon>
    </lineage>
</organism>
<evidence type="ECO:0000313" key="3">
    <source>
        <dbReference type="Proteomes" id="UP000523863"/>
    </source>
</evidence>
<accession>A0A7W8YD06</accession>
<evidence type="ECO:0000313" key="2">
    <source>
        <dbReference type="EMBL" id="MBB5599293.1"/>
    </source>
</evidence>
<dbReference type="AlphaFoldDB" id="A0A7W8YD06"/>
<feature type="transmembrane region" description="Helical" evidence="1">
    <location>
        <begin position="51"/>
        <end position="74"/>
    </location>
</feature>
<keyword evidence="3" id="KW-1185">Reference proteome</keyword>
<sequence>MSSPEKIDVDVRLSPKFWPFFVGGALVGVLAALIVTMGFQSSTDEFSDQSVFGYFAILLGIVGAGLGSVAYLVLDRVLARKSTRLTAVEVDEQ</sequence>
<comment type="caution">
    <text evidence="2">The sequence shown here is derived from an EMBL/GenBank/DDBJ whole genome shotgun (WGS) entry which is preliminary data.</text>
</comment>
<keyword evidence="1" id="KW-0812">Transmembrane</keyword>
<keyword evidence="1" id="KW-0472">Membrane</keyword>
<reference evidence="2 3" key="1">
    <citation type="submission" date="2020-08" db="EMBL/GenBank/DDBJ databases">
        <title>Sequencing the genomes of 1000 actinobacteria strains.</title>
        <authorList>
            <person name="Klenk H.-P."/>
        </authorList>
    </citation>
    <scope>NUCLEOTIDE SEQUENCE [LARGE SCALE GENOMIC DNA]</scope>
    <source>
        <strain evidence="2 3">DSM 23694</strain>
    </source>
</reference>
<dbReference type="RefSeq" id="WP_183644181.1">
    <property type="nucleotide sequence ID" value="NZ_CANLFI010000006.1"/>
</dbReference>
<evidence type="ECO:0000256" key="1">
    <source>
        <dbReference type="SAM" id="Phobius"/>
    </source>
</evidence>
<gene>
    <name evidence="2" type="ORF">BKA12_002373</name>
</gene>
<dbReference type="EMBL" id="JACHBL010000001">
    <property type="protein sequence ID" value="MBB5599293.1"/>
    <property type="molecule type" value="Genomic_DNA"/>
</dbReference>
<feature type="transmembrane region" description="Helical" evidence="1">
    <location>
        <begin position="20"/>
        <end position="39"/>
    </location>
</feature>